<dbReference type="RefSeq" id="WP_117315877.1">
    <property type="nucleotide sequence ID" value="NZ_QQSW01000005.1"/>
</dbReference>
<dbReference type="InterPro" id="IPR003399">
    <property type="entry name" value="Mce/MlaD"/>
</dbReference>
<feature type="transmembrane region" description="Helical" evidence="1">
    <location>
        <begin position="7"/>
        <end position="29"/>
    </location>
</feature>
<dbReference type="InterPro" id="IPR052336">
    <property type="entry name" value="MlaD_Phospholipid_Transporter"/>
</dbReference>
<evidence type="ECO:0000259" key="2">
    <source>
        <dbReference type="Pfam" id="PF02470"/>
    </source>
</evidence>
<keyword evidence="1" id="KW-1133">Transmembrane helix</keyword>
<organism evidence="3 4">
    <name type="scientific">Chromatocurvus halotolerans</name>
    <dbReference type="NCBI Taxonomy" id="1132028"/>
    <lineage>
        <taxon>Bacteria</taxon>
        <taxon>Pseudomonadati</taxon>
        <taxon>Pseudomonadota</taxon>
        <taxon>Gammaproteobacteria</taxon>
        <taxon>Cellvibrionales</taxon>
        <taxon>Halieaceae</taxon>
        <taxon>Chromatocurvus</taxon>
    </lineage>
</organism>
<keyword evidence="4" id="KW-1185">Reference proteome</keyword>
<protein>
    <submittedName>
        <fullName evidence="3">Paraquat-inducible protein B</fullName>
    </submittedName>
</protein>
<evidence type="ECO:0000256" key="1">
    <source>
        <dbReference type="SAM" id="Phobius"/>
    </source>
</evidence>
<dbReference type="PANTHER" id="PTHR33371">
    <property type="entry name" value="INTERMEMBRANE PHOSPHOLIPID TRANSPORT SYSTEM BINDING PROTEIN MLAD-RELATED"/>
    <property type="match status" value="1"/>
</dbReference>
<comment type="caution">
    <text evidence="3">The sequence shown here is derived from an EMBL/GenBank/DDBJ whole genome shotgun (WGS) entry which is preliminary data.</text>
</comment>
<accession>A0A4R2KT18</accession>
<sequence>MGERKHSVLIGSFVVGSLLIVLAGAVVIGSTGFGGQRERVVMVFEGSVKGLTVGAPVALRGVEIGQVTDIQLLLSTDKADIIMQVEAELSERNVLLVGEGMDASSLIPYLIDNGLRAQLNMQSVLTGLLYVQMDFHPDTVVSLPDVTSPHTQVPTIPTELELLRRTLQSIDYARIAQDIGDIAGSLNTLTATEEFQALPGDLQQTLASLAQAGDGLTDAMVALRPEVTTVLAEARGVLQQVNADLPGLASSAGSGLKRLDSALLATEQAMRSIGDQVDPGSPTLYQLNATLKELADASRALQSLARLLEEHPDALLRGRRSNDQ</sequence>
<feature type="domain" description="Mce/MlaD" evidence="2">
    <location>
        <begin position="46"/>
        <end position="134"/>
    </location>
</feature>
<keyword evidence="1" id="KW-0812">Transmembrane</keyword>
<evidence type="ECO:0000313" key="3">
    <source>
        <dbReference type="EMBL" id="TCO75942.1"/>
    </source>
</evidence>
<reference evidence="3 4" key="1">
    <citation type="submission" date="2019-03" db="EMBL/GenBank/DDBJ databases">
        <title>Genomic Encyclopedia of Type Strains, Phase IV (KMG-IV): sequencing the most valuable type-strain genomes for metagenomic binning, comparative biology and taxonomic classification.</title>
        <authorList>
            <person name="Goeker M."/>
        </authorList>
    </citation>
    <scope>NUCLEOTIDE SEQUENCE [LARGE SCALE GENOMIC DNA]</scope>
    <source>
        <strain evidence="3 4">DSM 23344</strain>
    </source>
</reference>
<dbReference type="OrthoDB" id="9806984at2"/>
<dbReference type="EMBL" id="SLWX01000006">
    <property type="protein sequence ID" value="TCO75942.1"/>
    <property type="molecule type" value="Genomic_DNA"/>
</dbReference>
<dbReference type="Pfam" id="PF02470">
    <property type="entry name" value="MlaD"/>
    <property type="match status" value="1"/>
</dbReference>
<dbReference type="PANTHER" id="PTHR33371:SF4">
    <property type="entry name" value="INTERMEMBRANE PHOSPHOLIPID TRANSPORT SYSTEM BINDING PROTEIN MLAD"/>
    <property type="match status" value="1"/>
</dbReference>
<dbReference type="Proteomes" id="UP000294980">
    <property type="component" value="Unassembled WGS sequence"/>
</dbReference>
<dbReference type="AlphaFoldDB" id="A0A4R2KT18"/>
<name>A0A4R2KT18_9GAMM</name>
<proteinExistence type="predicted"/>
<evidence type="ECO:0000313" key="4">
    <source>
        <dbReference type="Proteomes" id="UP000294980"/>
    </source>
</evidence>
<gene>
    <name evidence="3" type="ORF">EV688_106133</name>
</gene>
<keyword evidence="1" id="KW-0472">Membrane</keyword>